<organism evidence="2 3">
    <name type="scientific">Yarrowia lipolytica</name>
    <name type="common">Candida lipolytica</name>
    <dbReference type="NCBI Taxonomy" id="4952"/>
    <lineage>
        <taxon>Eukaryota</taxon>
        <taxon>Fungi</taxon>
        <taxon>Dikarya</taxon>
        <taxon>Ascomycota</taxon>
        <taxon>Saccharomycotina</taxon>
        <taxon>Dipodascomycetes</taxon>
        <taxon>Dipodascales</taxon>
        <taxon>Dipodascales incertae sedis</taxon>
        <taxon>Yarrowia</taxon>
    </lineage>
</organism>
<dbReference type="EMBL" id="KZ858949">
    <property type="protein sequence ID" value="RDW28800.1"/>
    <property type="molecule type" value="Genomic_DNA"/>
</dbReference>
<evidence type="ECO:0000313" key="2">
    <source>
        <dbReference type="EMBL" id="RDW28800.1"/>
    </source>
</evidence>
<dbReference type="AlphaFoldDB" id="A0A371CFE6"/>
<reference evidence="2 3" key="1">
    <citation type="submission" date="2018-07" db="EMBL/GenBank/DDBJ databases">
        <title>Draft Genome Assemblies for Five Robust Yarrowia lipolytica Strains Exhibiting High Lipid Production and Pentose Sugar Utilization and Sugar Alcohol Secretion from Undetoxified Lignocellulosic Biomass Hydrolysates.</title>
        <authorList>
            <consortium name="DOE Joint Genome Institute"/>
            <person name="Walker C."/>
            <person name="Ryu S."/>
            <person name="Na H."/>
            <person name="Zane M."/>
            <person name="LaButti K."/>
            <person name="Lipzen A."/>
            <person name="Haridas S."/>
            <person name="Barry K."/>
            <person name="Grigoriev I.V."/>
            <person name="Quarterman J."/>
            <person name="Slininger P."/>
            <person name="Dien B."/>
            <person name="Trinh C.T."/>
        </authorList>
    </citation>
    <scope>NUCLEOTIDE SEQUENCE [LARGE SCALE GENOMIC DNA]</scope>
    <source>
        <strain evidence="2 3">YB392</strain>
    </source>
</reference>
<feature type="region of interest" description="Disordered" evidence="1">
    <location>
        <begin position="54"/>
        <end position="83"/>
    </location>
</feature>
<name>A0A371CFE6_YARLL</name>
<evidence type="ECO:0000313" key="3">
    <source>
        <dbReference type="Proteomes" id="UP000256601"/>
    </source>
</evidence>
<sequence length="83" mass="9031">MWLIAGGLAVFGPFLVVWLASEISAKTRWCADRMVDSRPPASIPPIPPQIHRAMAHTTASHDITSSPPKSHHRGGQHAESQKT</sequence>
<evidence type="ECO:0000256" key="1">
    <source>
        <dbReference type="SAM" id="MobiDB-lite"/>
    </source>
</evidence>
<proteinExistence type="predicted"/>
<protein>
    <submittedName>
        <fullName evidence="2">Uncharacterized protein</fullName>
    </submittedName>
</protein>
<feature type="compositionally biased region" description="Polar residues" evidence="1">
    <location>
        <begin position="57"/>
        <end position="68"/>
    </location>
</feature>
<dbReference type="Proteomes" id="UP000256601">
    <property type="component" value="Unassembled WGS sequence"/>
</dbReference>
<gene>
    <name evidence="2" type="ORF">B0I71DRAFT_30114</name>
</gene>
<accession>A0A371CFE6</accession>